<dbReference type="SUPFAM" id="SSF54826">
    <property type="entry name" value="Enolase N-terminal domain-like"/>
    <property type="match status" value="1"/>
</dbReference>
<dbReference type="GO" id="GO:0000287">
    <property type="term" value="F:magnesium ion binding"/>
    <property type="evidence" value="ECO:0007669"/>
    <property type="project" value="TreeGrafter"/>
</dbReference>
<dbReference type="STRING" id="1121457.SAMN02745161_0520"/>
<dbReference type="GO" id="GO:0016052">
    <property type="term" value="P:carbohydrate catabolic process"/>
    <property type="evidence" value="ECO:0007669"/>
    <property type="project" value="TreeGrafter"/>
</dbReference>
<keyword evidence="6" id="KW-1185">Reference proteome</keyword>
<dbReference type="PANTHER" id="PTHR13794:SF58">
    <property type="entry name" value="MITOCHONDRIAL ENOLASE SUPERFAMILY MEMBER 1"/>
    <property type="match status" value="1"/>
</dbReference>
<feature type="domain" description="Mandelate racemase/muconate lactonizing enzyme C-terminal" evidence="4">
    <location>
        <begin position="145"/>
        <end position="245"/>
    </location>
</feature>
<evidence type="ECO:0000313" key="5">
    <source>
        <dbReference type="EMBL" id="SIN74881.1"/>
    </source>
</evidence>
<evidence type="ECO:0000256" key="3">
    <source>
        <dbReference type="ARBA" id="ARBA00022842"/>
    </source>
</evidence>
<dbReference type="PANTHER" id="PTHR13794">
    <property type="entry name" value="ENOLASE SUPERFAMILY, MANDELATE RACEMASE"/>
    <property type="match status" value="1"/>
</dbReference>
<evidence type="ECO:0000259" key="4">
    <source>
        <dbReference type="SMART" id="SM00922"/>
    </source>
</evidence>
<dbReference type="EMBL" id="FSRG01000003">
    <property type="protein sequence ID" value="SIN74881.1"/>
    <property type="molecule type" value="Genomic_DNA"/>
</dbReference>
<dbReference type="AlphaFoldDB" id="A0A1N6DVT9"/>
<dbReference type="CDD" id="cd03316">
    <property type="entry name" value="MR_like"/>
    <property type="match status" value="1"/>
</dbReference>
<dbReference type="SUPFAM" id="SSF51604">
    <property type="entry name" value="Enolase C-terminal domain-like"/>
    <property type="match status" value="1"/>
</dbReference>
<proteinExistence type="predicted"/>
<dbReference type="OrthoDB" id="103536at2"/>
<organism evidence="5 6">
    <name type="scientific">Halodesulfovibrio marinisediminis DSM 17456</name>
    <dbReference type="NCBI Taxonomy" id="1121457"/>
    <lineage>
        <taxon>Bacteria</taxon>
        <taxon>Pseudomonadati</taxon>
        <taxon>Thermodesulfobacteriota</taxon>
        <taxon>Desulfovibrionia</taxon>
        <taxon>Desulfovibrionales</taxon>
        <taxon>Desulfovibrionaceae</taxon>
        <taxon>Halodesulfovibrio</taxon>
    </lineage>
</organism>
<comment type="cofactor">
    <cofactor evidence="1">
        <name>Mg(2+)</name>
        <dbReference type="ChEBI" id="CHEBI:18420"/>
    </cofactor>
</comment>
<dbReference type="InterPro" id="IPR013341">
    <property type="entry name" value="Mandelate_racemase_N_dom"/>
</dbReference>
<dbReference type="InterPro" id="IPR029017">
    <property type="entry name" value="Enolase-like_N"/>
</dbReference>
<evidence type="ECO:0000313" key="6">
    <source>
        <dbReference type="Proteomes" id="UP000184694"/>
    </source>
</evidence>
<sequence>MKITDVEVMCLRIPTRGEECVWGEDAVLVRITTDTGIVGFGEADTSPMVVRSFIETPNSNLACFGLRELLIGENPLEIQRLWDKMYESSSYAGRRGAGIHAISAVDIALWDIASQHYQQPIHMLLGGKYRDRIKAYGTFIPADKPEDNKALARELLDKGFTGMKFGGGLFGNDFDHDLNVIKAVREEVGDDVTLMVDLVSRWRTFGNALSICRKLEKYNLEWVEEPIPSDDLDGYSRLAAAATQKVAGGEILSTRYEFKDFIERGRPDIVQPDITRCGGISEMARIRDIADLNGVQLVPHGFSTGILLAATVQFLAASKHGTLIEYSQSDSPLFTDLVGDLVPLEDGYVPVSDTIGLGSQLNWDLINQYRIDY</sequence>
<protein>
    <submittedName>
        <fullName evidence="5">L-alanine-DL-glutamate epimerase</fullName>
    </submittedName>
</protein>
<keyword evidence="2" id="KW-0479">Metal-binding</keyword>
<dbReference type="SFLD" id="SFLDG00179">
    <property type="entry name" value="mandelate_racemase"/>
    <property type="match status" value="1"/>
</dbReference>
<dbReference type="SFLD" id="SFLDS00001">
    <property type="entry name" value="Enolase"/>
    <property type="match status" value="1"/>
</dbReference>
<dbReference type="InterPro" id="IPR013342">
    <property type="entry name" value="Mandelate_racemase_C"/>
</dbReference>
<dbReference type="InterPro" id="IPR046945">
    <property type="entry name" value="RHMD-like"/>
</dbReference>
<name>A0A1N6DVT9_9BACT</name>
<dbReference type="SMART" id="SM00922">
    <property type="entry name" value="MR_MLE"/>
    <property type="match status" value="1"/>
</dbReference>
<dbReference type="RefSeq" id="WP_074215387.1">
    <property type="nucleotide sequence ID" value="NZ_FSRG01000003.1"/>
</dbReference>
<keyword evidence="3" id="KW-0460">Magnesium</keyword>
<evidence type="ECO:0000256" key="2">
    <source>
        <dbReference type="ARBA" id="ARBA00022723"/>
    </source>
</evidence>
<dbReference type="InterPro" id="IPR029065">
    <property type="entry name" value="Enolase_C-like"/>
</dbReference>
<reference evidence="6" key="1">
    <citation type="submission" date="2016-11" db="EMBL/GenBank/DDBJ databases">
        <authorList>
            <person name="Varghese N."/>
            <person name="Submissions S."/>
        </authorList>
    </citation>
    <scope>NUCLEOTIDE SEQUENCE [LARGE SCALE GENOMIC DNA]</scope>
    <source>
        <strain evidence="6">DSM 17456</strain>
    </source>
</reference>
<dbReference type="GO" id="GO:0016836">
    <property type="term" value="F:hydro-lyase activity"/>
    <property type="evidence" value="ECO:0007669"/>
    <property type="project" value="TreeGrafter"/>
</dbReference>
<evidence type="ECO:0000256" key="1">
    <source>
        <dbReference type="ARBA" id="ARBA00001946"/>
    </source>
</evidence>
<gene>
    <name evidence="5" type="ORF">SAMN02745161_0520</name>
</gene>
<dbReference type="Pfam" id="PF02746">
    <property type="entry name" value="MR_MLE_N"/>
    <property type="match status" value="1"/>
</dbReference>
<dbReference type="Proteomes" id="UP000184694">
    <property type="component" value="Unassembled WGS sequence"/>
</dbReference>
<dbReference type="InterPro" id="IPR036849">
    <property type="entry name" value="Enolase-like_C_sf"/>
</dbReference>
<dbReference type="Pfam" id="PF13378">
    <property type="entry name" value="MR_MLE_C"/>
    <property type="match status" value="1"/>
</dbReference>
<dbReference type="Gene3D" id="3.20.20.120">
    <property type="entry name" value="Enolase-like C-terminal domain"/>
    <property type="match status" value="1"/>
</dbReference>
<dbReference type="Gene3D" id="3.30.390.10">
    <property type="entry name" value="Enolase-like, N-terminal domain"/>
    <property type="match status" value="1"/>
</dbReference>
<accession>A0A1N6DVT9</accession>